<dbReference type="PANTHER" id="PTHR10742:SF342">
    <property type="entry name" value="AMINE OXIDASE"/>
    <property type="match status" value="1"/>
</dbReference>
<dbReference type="Gene3D" id="1.10.10.1620">
    <property type="match status" value="1"/>
</dbReference>
<keyword evidence="3" id="KW-1185">Reference proteome</keyword>
<accession>A0A9W4XVM1</accession>
<evidence type="ECO:0000313" key="2">
    <source>
        <dbReference type="EMBL" id="CAI6342545.1"/>
    </source>
</evidence>
<dbReference type="SUPFAM" id="SSF54373">
    <property type="entry name" value="FAD-linked reductases, C-terminal domain"/>
    <property type="match status" value="1"/>
</dbReference>
<dbReference type="GO" id="GO:0009063">
    <property type="term" value="P:amino acid catabolic process"/>
    <property type="evidence" value="ECO:0007669"/>
    <property type="project" value="TreeGrafter"/>
</dbReference>
<dbReference type="PANTHER" id="PTHR10742">
    <property type="entry name" value="FLAVIN MONOAMINE OXIDASE"/>
    <property type="match status" value="1"/>
</dbReference>
<protein>
    <recommendedName>
        <fullName evidence="1">Amine oxidase domain-containing protein</fullName>
    </recommendedName>
</protein>
<dbReference type="AlphaFoldDB" id="A0A9W4XVM1"/>
<evidence type="ECO:0000259" key="1">
    <source>
        <dbReference type="Pfam" id="PF01593"/>
    </source>
</evidence>
<dbReference type="Proteomes" id="UP001152607">
    <property type="component" value="Unassembled WGS sequence"/>
</dbReference>
<organism evidence="2 3">
    <name type="scientific">Periconia digitata</name>
    <dbReference type="NCBI Taxonomy" id="1303443"/>
    <lineage>
        <taxon>Eukaryota</taxon>
        <taxon>Fungi</taxon>
        <taxon>Dikarya</taxon>
        <taxon>Ascomycota</taxon>
        <taxon>Pezizomycotina</taxon>
        <taxon>Dothideomycetes</taxon>
        <taxon>Pleosporomycetidae</taxon>
        <taxon>Pleosporales</taxon>
        <taxon>Massarineae</taxon>
        <taxon>Periconiaceae</taxon>
        <taxon>Periconia</taxon>
    </lineage>
</organism>
<comment type="caution">
    <text evidence="2">The sequence shown here is derived from an EMBL/GenBank/DDBJ whole genome shotgun (WGS) entry which is preliminary data.</text>
</comment>
<reference evidence="2" key="1">
    <citation type="submission" date="2023-01" db="EMBL/GenBank/DDBJ databases">
        <authorList>
            <person name="Van Ghelder C."/>
            <person name="Rancurel C."/>
        </authorList>
    </citation>
    <scope>NUCLEOTIDE SEQUENCE</scope>
    <source>
        <strain evidence="2">CNCM I-4278</strain>
    </source>
</reference>
<gene>
    <name evidence="2" type="ORF">PDIGIT_LOCUS15754</name>
</gene>
<dbReference type="Pfam" id="PF01593">
    <property type="entry name" value="Amino_oxidase"/>
    <property type="match status" value="1"/>
</dbReference>
<dbReference type="GO" id="GO:0001716">
    <property type="term" value="F:L-amino-acid oxidase activity"/>
    <property type="evidence" value="ECO:0007669"/>
    <property type="project" value="TreeGrafter"/>
</dbReference>
<dbReference type="OrthoDB" id="7777654at2759"/>
<dbReference type="InterPro" id="IPR002937">
    <property type="entry name" value="Amino_oxidase"/>
</dbReference>
<dbReference type="SUPFAM" id="SSF51905">
    <property type="entry name" value="FAD/NAD(P)-binding domain"/>
    <property type="match status" value="1"/>
</dbReference>
<dbReference type="EMBL" id="CAOQHR010000013">
    <property type="protein sequence ID" value="CAI6342545.1"/>
    <property type="molecule type" value="Genomic_DNA"/>
</dbReference>
<dbReference type="Gene3D" id="3.50.50.60">
    <property type="entry name" value="FAD/NAD(P)-binding domain"/>
    <property type="match status" value="1"/>
</dbReference>
<evidence type="ECO:0000313" key="3">
    <source>
        <dbReference type="Proteomes" id="UP001152607"/>
    </source>
</evidence>
<proteinExistence type="predicted"/>
<name>A0A9W4XVM1_9PLEO</name>
<dbReference type="InterPro" id="IPR036188">
    <property type="entry name" value="FAD/NAD-bd_sf"/>
</dbReference>
<sequence>MGSIPVSSHSPRKQTAGRSWAAAYAARAIRSQIANIQNKIDLIPSANPNKIASIANTIPTATAPTKNRKFKVGIVGAGSAGLFTAMLFDHLKKEFHLDVDYEILERNGQDRIGGRLYTYHFPGGDEHHYFDVGAMRFPKIAIMDRTYALFDQLGMEYCDQGVKGDPTKGSKGPSKGKKPTKGQLIRYYLQGPNEVSRFNGVYVKNPKDVTAQTFQITGLEEDVAKQVADDILANAIRVFTDVYYRKEPGGPEAFWKLLLKEGDTHSARQFLTHRALPPCEHATIDFLETLKYGNGWYNQAFTEMVLQSLDHESQEEHVEWWCVEGGAQEIAKNMAESLEQKEKVKFNKTVTSMSYVDEDKDGHLTGAFDKVSVTYHEKEGNKEGQKTNVYDAVFNSVPLGAMEQMDLEGLNLNWGTKQAIRNLGYGAASKVGIRFKTMWWMKDGFNIYSGGISKTDMPLRWCVYPSYNLYDDPNKPAVLLASYTWGQEGDRIGSLINSASPDNEDELKRLLIHDLARLHTEDEESFRKLQQKLEEEYIDHYAYDWSAHPSSMGAIAYFGPGQFNTMYQWITRSNGKMMIIGEAASTHHAWVVGALDSAVRGVYQFLYKHSDTDKACKEAAEAFAQEWTPENNNKLPAPFGPLPGEYNRSEDVEYISRDKLKESVGDLSGKNASTKSMKASPIGELARHQVWIETLRVETQKNQDRLQEDEITKEQLLPLLQAKV</sequence>
<feature type="domain" description="Amine oxidase" evidence="1">
    <location>
        <begin position="102"/>
        <end position="600"/>
    </location>
</feature>
<dbReference type="InterPro" id="IPR050281">
    <property type="entry name" value="Flavin_monoamine_oxidase"/>
</dbReference>
<dbReference type="Gene3D" id="3.90.660.10">
    <property type="match status" value="1"/>
</dbReference>